<dbReference type="Proteomes" id="UP000298663">
    <property type="component" value="Unassembled WGS sequence"/>
</dbReference>
<dbReference type="AlphaFoldDB" id="A0A4U8V898"/>
<sequence>MAIFGKILKLLYLGLLQLSFFSQLLLFNLTELNSPTALFHMHKKFSQLATHTQKIAAKVVVKRIDEMDAGRIDYQLRGFLCSALAFEAHFSISSC</sequence>
<protein>
    <submittedName>
        <fullName evidence="1">Uncharacterized protein</fullName>
    </submittedName>
</protein>
<reference evidence="1 2" key="1">
    <citation type="journal article" date="2015" name="Genome Biol.">
        <title>Comparative genomics of Steinernema reveals deeply conserved gene regulatory networks.</title>
        <authorList>
            <person name="Dillman A.R."/>
            <person name="Macchietto M."/>
            <person name="Porter C.F."/>
            <person name="Rogers A."/>
            <person name="Williams B."/>
            <person name="Antoshechkin I."/>
            <person name="Lee M.M."/>
            <person name="Goodwin Z."/>
            <person name="Lu X."/>
            <person name="Lewis E.E."/>
            <person name="Goodrich-Blair H."/>
            <person name="Stock S.P."/>
            <person name="Adams B.J."/>
            <person name="Sternberg P.W."/>
            <person name="Mortazavi A."/>
        </authorList>
    </citation>
    <scope>NUCLEOTIDE SEQUENCE [LARGE SCALE GENOMIC DNA]</scope>
    <source>
        <strain evidence="1 2">ALL</strain>
    </source>
</reference>
<reference evidence="1 2" key="2">
    <citation type="journal article" date="2019" name="G3 (Bethesda)">
        <title>Hybrid Assembly of the Genome of the Entomopathogenic Nematode Steinernema carpocapsae Identifies the X-Chromosome.</title>
        <authorList>
            <person name="Serra L."/>
            <person name="Macchietto M."/>
            <person name="Macias-Munoz A."/>
            <person name="McGill C.J."/>
            <person name="Rodriguez I.M."/>
            <person name="Rodriguez B."/>
            <person name="Murad R."/>
            <person name="Mortazavi A."/>
        </authorList>
    </citation>
    <scope>NUCLEOTIDE SEQUENCE [LARGE SCALE GENOMIC DNA]</scope>
    <source>
        <strain evidence="1 2">ALL</strain>
    </source>
</reference>
<gene>
    <name evidence="1" type="ORF">L596_006106</name>
</gene>
<comment type="caution">
    <text evidence="1">The sequence shown here is derived from an EMBL/GenBank/DDBJ whole genome shotgun (WGS) entry which is preliminary data.</text>
</comment>
<accession>A0A4U8V898</accession>
<name>A0A4U8V898_STECR</name>
<keyword evidence="2" id="KW-1185">Reference proteome</keyword>
<evidence type="ECO:0000313" key="1">
    <source>
        <dbReference type="EMBL" id="TMS39608.1"/>
    </source>
</evidence>
<dbReference type="EMBL" id="AZBU02000001">
    <property type="protein sequence ID" value="TMS39608.1"/>
    <property type="molecule type" value="Genomic_DNA"/>
</dbReference>
<organism evidence="1 2">
    <name type="scientific">Steinernema carpocapsae</name>
    <name type="common">Entomopathogenic nematode</name>
    <dbReference type="NCBI Taxonomy" id="34508"/>
    <lineage>
        <taxon>Eukaryota</taxon>
        <taxon>Metazoa</taxon>
        <taxon>Ecdysozoa</taxon>
        <taxon>Nematoda</taxon>
        <taxon>Chromadorea</taxon>
        <taxon>Rhabditida</taxon>
        <taxon>Tylenchina</taxon>
        <taxon>Panagrolaimomorpha</taxon>
        <taxon>Strongyloidoidea</taxon>
        <taxon>Steinernematidae</taxon>
        <taxon>Steinernema</taxon>
    </lineage>
</organism>
<proteinExistence type="predicted"/>
<evidence type="ECO:0000313" key="2">
    <source>
        <dbReference type="Proteomes" id="UP000298663"/>
    </source>
</evidence>